<evidence type="ECO:0008006" key="3">
    <source>
        <dbReference type="Google" id="ProtNLM"/>
    </source>
</evidence>
<proteinExistence type="predicted"/>
<sequence>MENKRKTRRIAIALACILIPLGALGFGYFVGGDKAIDKEVANTLTVDGKIEGTVVNTQDANTDGIVPGDTISKTINIKPNATAPSLLRVKIEPSWYNEDSETALSVSNIKFIYANDIVKNDFTTSGKDYWYKCDDGYLYYMNSVTTKEAMELVEGIKFLGGSDDTNAKDYQGKNLKITITMDMIQCKYAPYKTKWGLTSNSELYKKLEALCPNAYESVE</sequence>
<dbReference type="RefSeq" id="WP_018592805.1">
    <property type="nucleotide sequence ID" value="NZ_AUUB01000015.1"/>
</dbReference>
<accession>A0ABZ2ESM3</accession>
<protein>
    <recommendedName>
        <fullName evidence="3">Alternate signal-mediated exported protein, CPF_0494 family</fullName>
    </recommendedName>
</protein>
<evidence type="ECO:0000313" key="2">
    <source>
        <dbReference type="Proteomes" id="UP001348492"/>
    </source>
</evidence>
<dbReference type="Proteomes" id="UP001348492">
    <property type="component" value="Chromosome"/>
</dbReference>
<organism evidence="1 2">
    <name type="scientific">Terrisporobacter glycolicus ATCC 14880 = DSM 1288</name>
    <dbReference type="NCBI Taxonomy" id="1121315"/>
    <lineage>
        <taxon>Bacteria</taxon>
        <taxon>Bacillati</taxon>
        <taxon>Bacillota</taxon>
        <taxon>Clostridia</taxon>
        <taxon>Peptostreptococcales</taxon>
        <taxon>Peptostreptococcaceae</taxon>
        <taxon>Terrisporobacter</taxon>
    </lineage>
</organism>
<keyword evidence="2" id="KW-1185">Reference proteome</keyword>
<reference evidence="1 2" key="1">
    <citation type="journal article" date="2023" name="PLoS ONE">
        <title>Genome-based metabolic and phylogenomic analysis of three Terrisporobacter species.</title>
        <authorList>
            <person name="Boer T."/>
            <person name="Bengelsdorf F.R."/>
            <person name="Bomeke M."/>
            <person name="Daniel R."/>
            <person name="Poehlein A."/>
        </authorList>
    </citation>
    <scope>NUCLEOTIDE SEQUENCE [LARGE SCALE GENOMIC DNA]</scope>
    <source>
        <strain evidence="1 2">DSM 1288</strain>
    </source>
</reference>
<evidence type="ECO:0000313" key="1">
    <source>
        <dbReference type="EMBL" id="WWD82445.1"/>
    </source>
</evidence>
<name>A0ABZ2ESM3_9FIRM</name>
<dbReference type="EMBL" id="CP117523">
    <property type="protein sequence ID" value="WWD82445.1"/>
    <property type="molecule type" value="Genomic_DNA"/>
</dbReference>
<gene>
    <name evidence="1" type="ORF">TEGL_08320</name>
</gene>